<dbReference type="InterPro" id="IPR000595">
    <property type="entry name" value="cNMP-bd_dom"/>
</dbReference>
<keyword evidence="5" id="KW-0406">Ion transport</keyword>
<keyword evidence="2" id="KW-0813">Transport</keyword>
<dbReference type="InterPro" id="IPR018490">
    <property type="entry name" value="cNMP-bd_dom_sf"/>
</dbReference>
<feature type="transmembrane region" description="Helical" evidence="10">
    <location>
        <begin position="343"/>
        <end position="360"/>
    </location>
</feature>
<evidence type="ECO:0000256" key="2">
    <source>
        <dbReference type="ARBA" id="ARBA00022448"/>
    </source>
</evidence>
<name>A0AAW1QEC9_9CHLO</name>
<feature type="transmembrane region" description="Helical" evidence="10">
    <location>
        <begin position="228"/>
        <end position="249"/>
    </location>
</feature>
<evidence type="ECO:0000256" key="8">
    <source>
        <dbReference type="ARBA" id="ARBA00023303"/>
    </source>
</evidence>
<evidence type="ECO:0000256" key="7">
    <source>
        <dbReference type="ARBA" id="ARBA00023286"/>
    </source>
</evidence>
<sequence length="812" mass="91746">MAEAGYISKTDEVLVLLNRYTQASHAGPPDETEFGDFQGAHAAETTLNGTRGKTLGAALQSAFRRVSKDHLAPKPVVDDDRQKLRVVLGESADLKANRRERRRRTDSFRRKLFGVPQGQGVELTEESVNVDSVRVHPLSHFRRYWDACIILMVIYSVVVLPVRAAFWHDYWAHLPHVNSIWGQIREDWWLIVEIFIDLFFMGDIILNFNTGFILEQVLVMERHAVARYYSRGWFFLDLICAVPLDLLFFGSRVDVWRLPRILKVLRVMKMPSLAAALHYAMRMRFVADMNRFHVRIIKLILFCAIYVHWDACLQYGAAVAQGFPPGCWVEQAHLLDASHVEKYSWALLNAFSTMVTAGYGPYNPVTTMDCWVLLASLVMGVSIFTTIGSMVTSMLVHLNASSSEYAEKMSALNQYMQHQKLPQELRQRIRDSYEARWKAEKHFDEEEILEELPGSLRTEVCLHTCHDLITCVPFFEDAEEGFVTSLVTLLHPQVYLAGDVIIREGEVSREMYFIKAGAVQIEVNGNGITVLKKGSYFGEIGLLREARRNASVRALSDCDIFVLTKEDFDHVMKDYPQMSHAMNLVAEHRIRALQTSSAWQAKHKDKVEKKLSGLGSRLEHALETHGFSNETDSDESDSGTAPVQATPSPSRPAQPSTAGRSQPTSELSRHTSRRSSLVGGAASKQPPGRPSLRRTSPHPRGAASPRMPNLGIPTSLPARMERHTNEYSGTSLLALNEEDRGMYIQEHDMHEMHDMGQSLRDDLIPSRRGGGDGMARHLLDHHPQVIPEQDEIIEMQNLTHRASEPVPPKNLL</sequence>
<feature type="transmembrane region" description="Helical" evidence="10">
    <location>
        <begin position="144"/>
        <end position="168"/>
    </location>
</feature>
<dbReference type="CDD" id="cd00038">
    <property type="entry name" value="CAP_ED"/>
    <property type="match status" value="1"/>
</dbReference>
<evidence type="ECO:0000256" key="5">
    <source>
        <dbReference type="ARBA" id="ARBA00023065"/>
    </source>
</evidence>
<organism evidence="12 13">
    <name type="scientific">[Myrmecia] bisecta</name>
    <dbReference type="NCBI Taxonomy" id="41462"/>
    <lineage>
        <taxon>Eukaryota</taxon>
        <taxon>Viridiplantae</taxon>
        <taxon>Chlorophyta</taxon>
        <taxon>core chlorophytes</taxon>
        <taxon>Trebouxiophyceae</taxon>
        <taxon>Trebouxiales</taxon>
        <taxon>Trebouxiaceae</taxon>
        <taxon>Myrmecia</taxon>
    </lineage>
</organism>
<dbReference type="SUPFAM" id="SSF81324">
    <property type="entry name" value="Voltage-gated potassium channels"/>
    <property type="match status" value="1"/>
</dbReference>
<dbReference type="GO" id="GO:0035725">
    <property type="term" value="P:sodium ion transmembrane transport"/>
    <property type="evidence" value="ECO:0007669"/>
    <property type="project" value="TreeGrafter"/>
</dbReference>
<evidence type="ECO:0000256" key="10">
    <source>
        <dbReference type="SAM" id="Phobius"/>
    </source>
</evidence>
<feature type="region of interest" description="Disordered" evidence="9">
    <location>
        <begin position="622"/>
        <end position="716"/>
    </location>
</feature>
<gene>
    <name evidence="12" type="ORF">WJX72_002193</name>
</gene>
<keyword evidence="7" id="KW-1071">Ligand-gated ion channel</keyword>
<dbReference type="InterPro" id="IPR051413">
    <property type="entry name" value="K/Na_HCN_channel"/>
</dbReference>
<evidence type="ECO:0000256" key="4">
    <source>
        <dbReference type="ARBA" id="ARBA00022989"/>
    </source>
</evidence>
<dbReference type="EMBL" id="JALJOR010000003">
    <property type="protein sequence ID" value="KAK9819773.1"/>
    <property type="molecule type" value="Genomic_DNA"/>
</dbReference>
<keyword evidence="6 10" id="KW-0472">Membrane</keyword>
<dbReference type="FunFam" id="1.10.287.630:FF:000001">
    <property type="entry name" value="Cyclic nucleotide-gated channel alpha 3"/>
    <property type="match status" value="1"/>
</dbReference>
<dbReference type="InterPro" id="IPR005821">
    <property type="entry name" value="Ion_trans_dom"/>
</dbReference>
<evidence type="ECO:0000256" key="6">
    <source>
        <dbReference type="ARBA" id="ARBA00023136"/>
    </source>
</evidence>
<keyword evidence="3 10" id="KW-0812">Transmembrane</keyword>
<dbReference type="GO" id="GO:0005249">
    <property type="term" value="F:voltage-gated potassium channel activity"/>
    <property type="evidence" value="ECO:0007669"/>
    <property type="project" value="TreeGrafter"/>
</dbReference>
<evidence type="ECO:0000256" key="9">
    <source>
        <dbReference type="SAM" id="MobiDB-lite"/>
    </source>
</evidence>
<feature type="transmembrane region" description="Helical" evidence="10">
    <location>
        <begin position="372"/>
        <end position="396"/>
    </location>
</feature>
<comment type="caution">
    <text evidence="12">The sequence shown here is derived from an EMBL/GenBank/DDBJ whole genome shotgun (WGS) entry which is preliminary data.</text>
</comment>
<dbReference type="GO" id="GO:0003254">
    <property type="term" value="P:regulation of membrane depolarization"/>
    <property type="evidence" value="ECO:0007669"/>
    <property type="project" value="TreeGrafter"/>
</dbReference>
<evidence type="ECO:0000256" key="1">
    <source>
        <dbReference type="ARBA" id="ARBA00004141"/>
    </source>
</evidence>
<feature type="transmembrane region" description="Helical" evidence="10">
    <location>
        <begin position="261"/>
        <end position="280"/>
    </location>
</feature>
<dbReference type="PROSITE" id="PS50042">
    <property type="entry name" value="CNMP_BINDING_3"/>
    <property type="match status" value="1"/>
</dbReference>
<dbReference type="AlphaFoldDB" id="A0AAW1QEC9"/>
<dbReference type="SMART" id="SM00100">
    <property type="entry name" value="cNMP"/>
    <property type="match status" value="1"/>
</dbReference>
<proteinExistence type="predicted"/>
<dbReference type="GO" id="GO:0098855">
    <property type="term" value="C:HCN channel complex"/>
    <property type="evidence" value="ECO:0007669"/>
    <property type="project" value="TreeGrafter"/>
</dbReference>
<protein>
    <recommendedName>
        <fullName evidence="11">Cyclic nucleotide-binding domain-containing protein</fullName>
    </recommendedName>
</protein>
<dbReference type="Pfam" id="PF00520">
    <property type="entry name" value="Ion_trans"/>
    <property type="match status" value="1"/>
</dbReference>
<feature type="compositionally biased region" description="Polar residues" evidence="9">
    <location>
        <begin position="638"/>
        <end position="666"/>
    </location>
</feature>
<feature type="transmembrane region" description="Helical" evidence="10">
    <location>
        <begin position="188"/>
        <end position="208"/>
    </location>
</feature>
<comment type="subcellular location">
    <subcellularLocation>
        <location evidence="1">Membrane</location>
        <topology evidence="1">Multi-pass membrane protein</topology>
    </subcellularLocation>
</comment>
<dbReference type="Gene3D" id="1.10.287.630">
    <property type="entry name" value="Helix hairpin bin"/>
    <property type="match status" value="1"/>
</dbReference>
<dbReference type="Gene3D" id="1.10.287.70">
    <property type="match status" value="1"/>
</dbReference>
<dbReference type="Proteomes" id="UP001489004">
    <property type="component" value="Unassembled WGS sequence"/>
</dbReference>
<dbReference type="Gene3D" id="2.60.120.10">
    <property type="entry name" value="Jelly Rolls"/>
    <property type="match status" value="1"/>
</dbReference>
<keyword evidence="4 10" id="KW-1133">Transmembrane helix</keyword>
<keyword evidence="13" id="KW-1185">Reference proteome</keyword>
<feature type="domain" description="Cyclic nucleotide-binding" evidence="11">
    <location>
        <begin position="474"/>
        <end position="572"/>
    </location>
</feature>
<reference evidence="12 13" key="1">
    <citation type="journal article" date="2024" name="Nat. Commun.">
        <title>Phylogenomics reveals the evolutionary origins of lichenization in chlorophyte algae.</title>
        <authorList>
            <person name="Puginier C."/>
            <person name="Libourel C."/>
            <person name="Otte J."/>
            <person name="Skaloud P."/>
            <person name="Haon M."/>
            <person name="Grisel S."/>
            <person name="Petersen M."/>
            <person name="Berrin J.G."/>
            <person name="Delaux P.M."/>
            <person name="Dal Grande F."/>
            <person name="Keller J."/>
        </authorList>
    </citation>
    <scope>NUCLEOTIDE SEQUENCE [LARGE SCALE GENOMIC DNA]</scope>
    <source>
        <strain evidence="12 13">SAG 2043</strain>
    </source>
</reference>
<evidence type="ECO:0000259" key="11">
    <source>
        <dbReference type="PROSITE" id="PS50042"/>
    </source>
</evidence>
<dbReference type="Pfam" id="PF00027">
    <property type="entry name" value="cNMP_binding"/>
    <property type="match status" value="1"/>
</dbReference>
<dbReference type="PANTHER" id="PTHR45689:SF5">
    <property type="entry name" value="I[[H]] CHANNEL, ISOFORM E"/>
    <property type="match status" value="1"/>
</dbReference>
<evidence type="ECO:0000313" key="12">
    <source>
        <dbReference type="EMBL" id="KAK9819773.1"/>
    </source>
</evidence>
<evidence type="ECO:0000256" key="3">
    <source>
        <dbReference type="ARBA" id="ARBA00022692"/>
    </source>
</evidence>
<dbReference type="PANTHER" id="PTHR45689">
    <property type="entry name" value="I[[H]] CHANNEL, ISOFORM E"/>
    <property type="match status" value="1"/>
</dbReference>
<evidence type="ECO:0000313" key="13">
    <source>
        <dbReference type="Proteomes" id="UP001489004"/>
    </source>
</evidence>
<accession>A0AAW1QEC9</accession>
<dbReference type="SUPFAM" id="SSF51206">
    <property type="entry name" value="cAMP-binding domain-like"/>
    <property type="match status" value="1"/>
</dbReference>
<keyword evidence="8" id="KW-0407">Ion channel</keyword>
<dbReference type="InterPro" id="IPR014710">
    <property type="entry name" value="RmlC-like_jellyroll"/>
</dbReference>